<name>A0AAE0A3G9_9ROSI</name>
<dbReference type="InterPro" id="IPR026960">
    <property type="entry name" value="RVT-Znf"/>
</dbReference>
<reference evidence="2" key="1">
    <citation type="journal article" date="2023" name="Plant J.">
        <title>Genome sequences and population genomics provide insights into the demographic history, inbreeding, and mutation load of two 'living fossil' tree species of Dipteronia.</title>
        <authorList>
            <person name="Feng Y."/>
            <person name="Comes H.P."/>
            <person name="Chen J."/>
            <person name="Zhu S."/>
            <person name="Lu R."/>
            <person name="Zhang X."/>
            <person name="Li P."/>
            <person name="Qiu J."/>
            <person name="Olsen K.M."/>
            <person name="Qiu Y."/>
        </authorList>
    </citation>
    <scope>NUCLEOTIDE SEQUENCE</scope>
    <source>
        <strain evidence="2">NBL</strain>
    </source>
</reference>
<feature type="domain" description="Reverse transcriptase zinc-binding" evidence="1">
    <location>
        <begin position="201"/>
        <end position="284"/>
    </location>
</feature>
<dbReference type="AlphaFoldDB" id="A0AAE0A3G9"/>
<comment type="caution">
    <text evidence="2">The sequence shown here is derived from an EMBL/GenBank/DDBJ whole genome shotgun (WGS) entry which is preliminary data.</text>
</comment>
<evidence type="ECO:0000259" key="1">
    <source>
        <dbReference type="Pfam" id="PF13966"/>
    </source>
</evidence>
<keyword evidence="3" id="KW-1185">Reference proteome</keyword>
<dbReference type="PANTHER" id="PTHR33116:SF78">
    <property type="entry name" value="OS12G0587133 PROTEIN"/>
    <property type="match status" value="1"/>
</dbReference>
<dbReference type="Pfam" id="PF13966">
    <property type="entry name" value="zf-RVT"/>
    <property type="match status" value="1"/>
</dbReference>
<dbReference type="Proteomes" id="UP001281410">
    <property type="component" value="Unassembled WGS sequence"/>
</dbReference>
<protein>
    <recommendedName>
        <fullName evidence="1">Reverse transcriptase zinc-binding domain-containing protein</fullName>
    </recommendedName>
</protein>
<gene>
    <name evidence="2" type="ORF">Dsin_022766</name>
</gene>
<evidence type="ECO:0000313" key="2">
    <source>
        <dbReference type="EMBL" id="KAK3199351.1"/>
    </source>
</evidence>
<evidence type="ECO:0000313" key="3">
    <source>
        <dbReference type="Proteomes" id="UP001281410"/>
    </source>
</evidence>
<dbReference type="PANTHER" id="PTHR33116">
    <property type="entry name" value="REVERSE TRANSCRIPTASE ZINC-BINDING DOMAIN-CONTAINING PROTEIN-RELATED-RELATED"/>
    <property type="match status" value="1"/>
</dbReference>
<dbReference type="EMBL" id="JANJYJ010000007">
    <property type="protein sequence ID" value="KAK3199351.1"/>
    <property type="molecule type" value="Genomic_DNA"/>
</dbReference>
<organism evidence="2 3">
    <name type="scientific">Dipteronia sinensis</name>
    <dbReference type="NCBI Taxonomy" id="43782"/>
    <lineage>
        <taxon>Eukaryota</taxon>
        <taxon>Viridiplantae</taxon>
        <taxon>Streptophyta</taxon>
        <taxon>Embryophyta</taxon>
        <taxon>Tracheophyta</taxon>
        <taxon>Spermatophyta</taxon>
        <taxon>Magnoliopsida</taxon>
        <taxon>eudicotyledons</taxon>
        <taxon>Gunneridae</taxon>
        <taxon>Pentapetalae</taxon>
        <taxon>rosids</taxon>
        <taxon>malvids</taxon>
        <taxon>Sapindales</taxon>
        <taxon>Sapindaceae</taxon>
        <taxon>Hippocastanoideae</taxon>
        <taxon>Acereae</taxon>
        <taxon>Dipteronia</taxon>
    </lineage>
</organism>
<sequence>MRDSITIDQFLPIVLGNFLFKVSSKILADRGTIRNLRRVVHAFRVYGNISGQLVNWSKSSIFFRSSVSPARISSLQSLVWMQISRLPFYYLGVPLFRGKPKKSVLMPIVDKILSKFAKWKGSCRNCMEVTSPFPYGILLGLTMLSSLRMVKVSDFIRDGRWILDDRFRAQFPNLCFRIGRIAISPVIGYLVWPHAMEGNVSCKAAYSMMFHDIPQVPWWRDVWSRYIPHSRLILSWRLLLDRLPIEDRLCRSEFQLASRCSVCGASSESMDHLFLKCPLATALWEAVFSAFQRHVSADTWGSFFRQAMSVSFSDQIRVLWRAAIHAVVWNVWYSCNQWIFE</sequence>
<accession>A0AAE0A3G9</accession>
<proteinExistence type="predicted"/>